<comment type="catalytic activity">
    <reaction evidence="11">
        <text>[GlcNAc-(1-&gt;4)-Mur2Ac(oyl-L-Ala-gamma-D-Glu-L-Lys-D-Ala-D-Ala)](n)-di-trans,octa-cis-undecaprenyl diphosphate + beta-D-GlcNAc-(1-&gt;4)-Mur2Ac(oyl-L-Ala-gamma-D-Glu-L-Lys-D-Ala-D-Ala)-di-trans,octa-cis-undecaprenyl diphosphate = [GlcNAc-(1-&gt;4)-Mur2Ac(oyl-L-Ala-gamma-D-Glu-L-Lys-D-Ala-D-Ala)](n+1)-di-trans,octa-cis-undecaprenyl diphosphate + di-trans,octa-cis-undecaprenyl diphosphate + H(+)</text>
        <dbReference type="Rhea" id="RHEA:23708"/>
        <dbReference type="Rhea" id="RHEA-COMP:9602"/>
        <dbReference type="Rhea" id="RHEA-COMP:9603"/>
        <dbReference type="ChEBI" id="CHEBI:15378"/>
        <dbReference type="ChEBI" id="CHEBI:58405"/>
        <dbReference type="ChEBI" id="CHEBI:60033"/>
        <dbReference type="ChEBI" id="CHEBI:78435"/>
        <dbReference type="EC" id="2.4.99.28"/>
    </reaction>
</comment>
<evidence type="ECO:0000256" key="1">
    <source>
        <dbReference type="ARBA" id="ARBA00022475"/>
    </source>
</evidence>
<keyword evidence="5 11" id="KW-0812">Transmembrane</keyword>
<keyword evidence="4 11" id="KW-0808">Transferase</keyword>
<keyword evidence="7 11" id="KW-0573">Peptidoglycan synthesis</keyword>
<keyword evidence="1 11" id="KW-1003">Cell membrane</keyword>
<gene>
    <name evidence="11 13" type="primary">mtgA</name>
    <name evidence="13" type="ORF">ACFQ2X_13615</name>
</gene>
<dbReference type="EC" id="2.4.99.28" evidence="11"/>
<dbReference type="InterPro" id="IPR023346">
    <property type="entry name" value="Lysozyme-like_dom_sf"/>
</dbReference>
<protein>
    <recommendedName>
        <fullName evidence="11">Biosynthetic peptidoglycan transglycosylase</fullName>
        <ecNumber evidence="11">2.4.99.28</ecNumber>
    </recommendedName>
    <alternativeName>
        <fullName evidence="11">Glycan polymerase</fullName>
    </alternativeName>
    <alternativeName>
        <fullName evidence="11">Peptidoglycan glycosyltransferase MtgA</fullName>
        <shortName evidence="11">PGT</shortName>
    </alternativeName>
</protein>
<dbReference type="RefSeq" id="WP_230436699.1">
    <property type="nucleotide sequence ID" value="NZ_CP087715.1"/>
</dbReference>
<evidence type="ECO:0000313" key="14">
    <source>
        <dbReference type="Proteomes" id="UP001597264"/>
    </source>
</evidence>
<dbReference type="PANTHER" id="PTHR30400">
    <property type="entry name" value="MONOFUNCTIONAL BIOSYNTHETIC PEPTIDOGLYCAN TRANSGLYCOSYLASE"/>
    <property type="match status" value="1"/>
</dbReference>
<dbReference type="InterPro" id="IPR001264">
    <property type="entry name" value="Glyco_trans_51"/>
</dbReference>
<evidence type="ECO:0000256" key="7">
    <source>
        <dbReference type="ARBA" id="ARBA00022984"/>
    </source>
</evidence>
<keyword evidence="6 11" id="KW-0133">Cell shape</keyword>
<evidence type="ECO:0000256" key="2">
    <source>
        <dbReference type="ARBA" id="ARBA00022519"/>
    </source>
</evidence>
<comment type="similarity">
    <text evidence="11">Belongs to the glycosyltransferase 51 family.</text>
</comment>
<dbReference type="InterPro" id="IPR036950">
    <property type="entry name" value="PBP_transglycosylase"/>
</dbReference>
<evidence type="ECO:0000259" key="12">
    <source>
        <dbReference type="Pfam" id="PF00912"/>
    </source>
</evidence>
<sequence>MSRALKRLFRFTIGSVIAFIALTAVLVLSMRWINPPSSMVIQHWQSETGRSAAQVWQPLERISPNLQMAVIAAEDQKFPHHHGFDFDSLKKALTERRKRTRGASTITQQTAKNLFLWNGRSYVRKGLEAWFTLLMELLWPKQRILEVYLNIAEFGEGTFGAEAAARKYFGISAQSLTPWQSGLMAAVLPSPRRMFVSKPSNYVRERASTINRQVRQLGGRQYLEQL</sequence>
<comment type="function">
    <text evidence="11">Peptidoglycan polymerase that catalyzes glycan chain elongation from lipid-linked precursors.</text>
</comment>
<keyword evidence="2 11" id="KW-0997">Cell inner membrane</keyword>
<dbReference type="Gene3D" id="1.10.3810.10">
    <property type="entry name" value="Biosynthetic peptidoglycan transglycosylase-like"/>
    <property type="match status" value="1"/>
</dbReference>
<dbReference type="Pfam" id="PF00912">
    <property type="entry name" value="Transgly"/>
    <property type="match status" value="1"/>
</dbReference>
<dbReference type="Proteomes" id="UP001597264">
    <property type="component" value="Unassembled WGS sequence"/>
</dbReference>
<keyword evidence="10 11" id="KW-0961">Cell wall biogenesis/degradation</keyword>
<feature type="transmembrane region" description="Helical" evidence="11">
    <location>
        <begin position="12"/>
        <end position="33"/>
    </location>
</feature>
<evidence type="ECO:0000313" key="13">
    <source>
        <dbReference type="EMBL" id="MFD1217647.1"/>
    </source>
</evidence>
<accession>A0ABW3U9T8</accession>
<keyword evidence="3 11" id="KW-0328">Glycosyltransferase</keyword>
<dbReference type="PANTHER" id="PTHR30400:SF0">
    <property type="entry name" value="BIOSYNTHETIC PEPTIDOGLYCAN TRANSGLYCOSYLASE"/>
    <property type="match status" value="1"/>
</dbReference>
<dbReference type="NCBIfam" id="TIGR02070">
    <property type="entry name" value="mono_pep_trsgly"/>
    <property type="match status" value="1"/>
</dbReference>
<comment type="caution">
    <text evidence="13">The sequence shown here is derived from an EMBL/GenBank/DDBJ whole genome shotgun (WGS) entry which is preliminary data.</text>
</comment>
<evidence type="ECO:0000256" key="3">
    <source>
        <dbReference type="ARBA" id="ARBA00022676"/>
    </source>
</evidence>
<evidence type="ECO:0000256" key="6">
    <source>
        <dbReference type="ARBA" id="ARBA00022960"/>
    </source>
</evidence>
<keyword evidence="8 11" id="KW-1133">Transmembrane helix</keyword>
<evidence type="ECO:0000256" key="8">
    <source>
        <dbReference type="ARBA" id="ARBA00022989"/>
    </source>
</evidence>
<comment type="subcellular location">
    <subcellularLocation>
        <location evidence="11">Cell inner membrane</location>
        <topology evidence="11">Single-pass membrane protein</topology>
    </subcellularLocation>
</comment>
<keyword evidence="14" id="KW-1185">Reference proteome</keyword>
<evidence type="ECO:0000256" key="10">
    <source>
        <dbReference type="ARBA" id="ARBA00023316"/>
    </source>
</evidence>
<evidence type="ECO:0000256" key="4">
    <source>
        <dbReference type="ARBA" id="ARBA00022679"/>
    </source>
</evidence>
<proteinExistence type="inferred from homology"/>
<keyword evidence="9 11" id="KW-0472">Membrane</keyword>
<reference evidence="14" key="1">
    <citation type="journal article" date="2019" name="Int. J. Syst. Evol. Microbiol.">
        <title>The Global Catalogue of Microorganisms (GCM) 10K type strain sequencing project: providing services to taxonomists for standard genome sequencing and annotation.</title>
        <authorList>
            <consortium name="The Broad Institute Genomics Platform"/>
            <consortium name="The Broad Institute Genome Sequencing Center for Infectious Disease"/>
            <person name="Wu L."/>
            <person name="Ma J."/>
        </authorList>
    </citation>
    <scope>NUCLEOTIDE SEQUENCE [LARGE SCALE GENOMIC DNA]</scope>
    <source>
        <strain evidence="14">CCUG 54356</strain>
    </source>
</reference>
<evidence type="ECO:0000256" key="11">
    <source>
        <dbReference type="HAMAP-Rule" id="MF_00766"/>
    </source>
</evidence>
<evidence type="ECO:0000256" key="5">
    <source>
        <dbReference type="ARBA" id="ARBA00022692"/>
    </source>
</evidence>
<dbReference type="EMBL" id="JBHTLR010000018">
    <property type="protein sequence ID" value="MFD1217647.1"/>
    <property type="molecule type" value="Genomic_DNA"/>
</dbReference>
<dbReference type="HAMAP" id="MF_00766">
    <property type="entry name" value="PGT_MtgA"/>
    <property type="match status" value="1"/>
</dbReference>
<organism evidence="13 14">
    <name type="scientific">Microbulbifer celer</name>
    <dbReference type="NCBI Taxonomy" id="435905"/>
    <lineage>
        <taxon>Bacteria</taxon>
        <taxon>Pseudomonadati</taxon>
        <taxon>Pseudomonadota</taxon>
        <taxon>Gammaproteobacteria</taxon>
        <taxon>Cellvibrionales</taxon>
        <taxon>Microbulbiferaceae</taxon>
        <taxon>Microbulbifer</taxon>
    </lineage>
</organism>
<comment type="pathway">
    <text evidence="11">Cell wall biogenesis; peptidoglycan biosynthesis.</text>
</comment>
<dbReference type="InterPro" id="IPR011812">
    <property type="entry name" value="Pep_trsgly"/>
</dbReference>
<dbReference type="SUPFAM" id="SSF53955">
    <property type="entry name" value="Lysozyme-like"/>
    <property type="match status" value="1"/>
</dbReference>
<evidence type="ECO:0000256" key="9">
    <source>
        <dbReference type="ARBA" id="ARBA00023136"/>
    </source>
</evidence>
<feature type="domain" description="Glycosyl transferase family 51" evidence="12">
    <location>
        <begin position="50"/>
        <end position="213"/>
    </location>
</feature>
<name>A0ABW3U9T8_9GAMM</name>